<dbReference type="SMART" id="SM00382">
    <property type="entry name" value="AAA"/>
    <property type="match status" value="1"/>
</dbReference>
<evidence type="ECO:0000256" key="5">
    <source>
        <dbReference type="ARBA" id="ARBA00022741"/>
    </source>
</evidence>
<reference evidence="10 11" key="1">
    <citation type="submission" date="2018-10" db="EMBL/GenBank/DDBJ databases">
        <title>Genome sequences of five Lactobacillus pentosus strains isolated from brines of traditionally fermented spanish-style green table olives and differences between them.</title>
        <authorList>
            <person name="Jimenez Diaz R."/>
        </authorList>
    </citation>
    <scope>NUCLEOTIDE SEQUENCE [LARGE SCALE GENOMIC DNA]</scope>
    <source>
        <strain evidence="10 11">IG8</strain>
    </source>
</reference>
<keyword evidence="4" id="KW-1003">Cell membrane</keyword>
<evidence type="ECO:0000256" key="6">
    <source>
        <dbReference type="ARBA" id="ARBA00022840"/>
    </source>
</evidence>
<dbReference type="CDD" id="cd00267">
    <property type="entry name" value="ABC_ATPase"/>
    <property type="match status" value="1"/>
</dbReference>
<evidence type="ECO:0000256" key="4">
    <source>
        <dbReference type="ARBA" id="ARBA00022475"/>
    </source>
</evidence>
<evidence type="ECO:0000313" key="11">
    <source>
        <dbReference type="Proteomes" id="UP000281061"/>
    </source>
</evidence>
<evidence type="ECO:0000256" key="3">
    <source>
        <dbReference type="ARBA" id="ARBA00022448"/>
    </source>
</evidence>
<protein>
    <submittedName>
        <fullName evidence="10">ATP-binding cassette domain-containing protein</fullName>
    </submittedName>
</protein>
<dbReference type="PANTHER" id="PTHR43553">
    <property type="entry name" value="HEAVY METAL TRANSPORTER"/>
    <property type="match status" value="1"/>
</dbReference>
<dbReference type="PROSITE" id="PS00211">
    <property type="entry name" value="ABC_TRANSPORTER_1"/>
    <property type="match status" value="1"/>
</dbReference>
<keyword evidence="3" id="KW-0813">Transport</keyword>
<evidence type="ECO:0000256" key="1">
    <source>
        <dbReference type="ARBA" id="ARBA00004202"/>
    </source>
</evidence>
<evidence type="ECO:0000256" key="8">
    <source>
        <dbReference type="ARBA" id="ARBA00023136"/>
    </source>
</evidence>
<dbReference type="Proteomes" id="UP000281061">
    <property type="component" value="Unassembled WGS sequence"/>
</dbReference>
<sequence>MMRVEHLSYQFDQRSAPFFDDLSFELKSPGVNFLIGQNGAGKTTLADILTGLRPATGALALPQRAIYLNQQLPLLSSIRVRDVAQLVLGIEDGRLQVTLTDFETLVDSATYEFLAPLWDQRYGQLSGGQRKLVQLLLFLQVDRELVVLDEPTAAVDRQNVQLLFQVMQAHPERTYLMITHDIRDMQAFDDYQVLWLDQRQVKTLSKATFESVGGQADFVSLFKEA</sequence>
<comment type="subcellular location">
    <subcellularLocation>
        <location evidence="1">Cell membrane</location>
        <topology evidence="1">Peripheral membrane protein</topology>
    </subcellularLocation>
</comment>
<dbReference type="PANTHER" id="PTHR43553:SF27">
    <property type="entry name" value="ENERGY-COUPLING FACTOR TRANSPORTER ATP-BINDING PROTEIN ECFA2"/>
    <property type="match status" value="1"/>
</dbReference>
<dbReference type="GO" id="GO:0016887">
    <property type="term" value="F:ATP hydrolysis activity"/>
    <property type="evidence" value="ECO:0007669"/>
    <property type="project" value="InterPro"/>
</dbReference>
<dbReference type="InterPro" id="IPR003439">
    <property type="entry name" value="ABC_transporter-like_ATP-bd"/>
</dbReference>
<dbReference type="InterPro" id="IPR017871">
    <property type="entry name" value="ABC_transporter-like_CS"/>
</dbReference>
<keyword evidence="8" id="KW-0472">Membrane</keyword>
<dbReference type="AlphaFoldDB" id="A0AB37RJL7"/>
<evidence type="ECO:0000256" key="7">
    <source>
        <dbReference type="ARBA" id="ARBA00022967"/>
    </source>
</evidence>
<dbReference type="Gene3D" id="3.40.50.300">
    <property type="entry name" value="P-loop containing nucleotide triphosphate hydrolases"/>
    <property type="match status" value="1"/>
</dbReference>
<keyword evidence="5" id="KW-0547">Nucleotide-binding</keyword>
<keyword evidence="6 10" id="KW-0067">ATP-binding</keyword>
<dbReference type="GO" id="GO:0005524">
    <property type="term" value="F:ATP binding"/>
    <property type="evidence" value="ECO:0007669"/>
    <property type="project" value="UniProtKB-KW"/>
</dbReference>
<proteinExistence type="inferred from homology"/>
<accession>A0AB37RJL7</accession>
<dbReference type="InterPro" id="IPR027417">
    <property type="entry name" value="P-loop_NTPase"/>
</dbReference>
<dbReference type="SUPFAM" id="SSF52540">
    <property type="entry name" value="P-loop containing nucleoside triphosphate hydrolases"/>
    <property type="match status" value="1"/>
</dbReference>
<gene>
    <name evidence="10" type="ORF">D6U17_03525</name>
</gene>
<dbReference type="EMBL" id="RDCL01000040">
    <property type="protein sequence ID" value="RMW56386.1"/>
    <property type="molecule type" value="Genomic_DNA"/>
</dbReference>
<organism evidence="10 11">
    <name type="scientific">Lactiplantibacillus pentosus</name>
    <name type="common">Lactobacillus pentosus</name>
    <dbReference type="NCBI Taxonomy" id="1589"/>
    <lineage>
        <taxon>Bacteria</taxon>
        <taxon>Bacillati</taxon>
        <taxon>Bacillota</taxon>
        <taxon>Bacilli</taxon>
        <taxon>Lactobacillales</taxon>
        <taxon>Lactobacillaceae</taxon>
        <taxon>Lactiplantibacillus</taxon>
    </lineage>
</organism>
<keyword evidence="7" id="KW-1278">Translocase</keyword>
<comment type="caution">
    <text evidence="10">The sequence shown here is derived from an EMBL/GenBank/DDBJ whole genome shotgun (WGS) entry which is preliminary data.</text>
</comment>
<comment type="similarity">
    <text evidence="2">Belongs to the ABC transporter superfamily.</text>
</comment>
<dbReference type="GO" id="GO:0042626">
    <property type="term" value="F:ATPase-coupled transmembrane transporter activity"/>
    <property type="evidence" value="ECO:0007669"/>
    <property type="project" value="TreeGrafter"/>
</dbReference>
<evidence type="ECO:0000313" key="10">
    <source>
        <dbReference type="EMBL" id="RMW56386.1"/>
    </source>
</evidence>
<dbReference type="PROSITE" id="PS50893">
    <property type="entry name" value="ABC_TRANSPORTER_2"/>
    <property type="match status" value="1"/>
</dbReference>
<dbReference type="InterPro" id="IPR050095">
    <property type="entry name" value="ECF_ABC_transporter_ATP-bd"/>
</dbReference>
<dbReference type="GO" id="GO:0043190">
    <property type="term" value="C:ATP-binding cassette (ABC) transporter complex"/>
    <property type="evidence" value="ECO:0007669"/>
    <property type="project" value="TreeGrafter"/>
</dbReference>
<dbReference type="InterPro" id="IPR003593">
    <property type="entry name" value="AAA+_ATPase"/>
</dbReference>
<evidence type="ECO:0000256" key="2">
    <source>
        <dbReference type="ARBA" id="ARBA00005417"/>
    </source>
</evidence>
<evidence type="ECO:0000259" key="9">
    <source>
        <dbReference type="PROSITE" id="PS50893"/>
    </source>
</evidence>
<feature type="domain" description="ABC transporter" evidence="9">
    <location>
        <begin position="2"/>
        <end position="221"/>
    </location>
</feature>
<dbReference type="Pfam" id="PF00005">
    <property type="entry name" value="ABC_tran"/>
    <property type="match status" value="1"/>
</dbReference>
<name>A0AB37RJL7_LACPE</name>